<dbReference type="InterPro" id="IPR001680">
    <property type="entry name" value="WD40_rpt"/>
</dbReference>
<evidence type="ECO:0000313" key="6">
    <source>
        <dbReference type="Proteomes" id="UP000053647"/>
    </source>
</evidence>
<dbReference type="AlphaFoldDB" id="A0A0C9TJY3"/>
<protein>
    <recommendedName>
        <fullName evidence="7">WD40 repeat-like protein</fullName>
    </recommendedName>
</protein>
<reference evidence="6" key="2">
    <citation type="submission" date="2015-01" db="EMBL/GenBank/DDBJ databases">
        <title>Evolutionary Origins and Diversification of the Mycorrhizal Mutualists.</title>
        <authorList>
            <consortium name="DOE Joint Genome Institute"/>
            <consortium name="Mycorrhizal Genomics Consortium"/>
            <person name="Kohler A."/>
            <person name="Kuo A."/>
            <person name="Nagy L.G."/>
            <person name="Floudas D."/>
            <person name="Copeland A."/>
            <person name="Barry K.W."/>
            <person name="Cichocki N."/>
            <person name="Veneault-Fourrey C."/>
            <person name="LaButti K."/>
            <person name="Lindquist E.A."/>
            <person name="Lipzen A."/>
            <person name="Lundell T."/>
            <person name="Morin E."/>
            <person name="Murat C."/>
            <person name="Riley R."/>
            <person name="Ohm R."/>
            <person name="Sun H."/>
            <person name="Tunlid A."/>
            <person name="Henrissat B."/>
            <person name="Grigoriev I.V."/>
            <person name="Hibbett D.S."/>
            <person name="Martin F."/>
        </authorList>
    </citation>
    <scope>NUCLEOTIDE SEQUENCE [LARGE SCALE GENOMIC DNA]</scope>
    <source>
        <strain evidence="6">ATCC 200175</strain>
    </source>
</reference>
<feature type="repeat" description="WD" evidence="3">
    <location>
        <begin position="75"/>
        <end position="116"/>
    </location>
</feature>
<reference evidence="5 6" key="1">
    <citation type="submission" date="2014-06" db="EMBL/GenBank/DDBJ databases">
        <authorList>
            <consortium name="DOE Joint Genome Institute"/>
            <person name="Kuo A."/>
            <person name="Kohler A."/>
            <person name="Nagy L.G."/>
            <person name="Floudas D."/>
            <person name="Copeland A."/>
            <person name="Barry K.W."/>
            <person name="Cichocki N."/>
            <person name="Veneault-Fourrey C."/>
            <person name="LaButti K."/>
            <person name="Lindquist E.A."/>
            <person name="Lipzen A."/>
            <person name="Lundell T."/>
            <person name="Morin E."/>
            <person name="Murat C."/>
            <person name="Sun H."/>
            <person name="Tunlid A."/>
            <person name="Henrissat B."/>
            <person name="Grigoriev I.V."/>
            <person name="Hibbett D.S."/>
            <person name="Martin F."/>
            <person name="Nordberg H.P."/>
            <person name="Cantor M.N."/>
            <person name="Hua S.X."/>
        </authorList>
    </citation>
    <scope>NUCLEOTIDE SEQUENCE [LARGE SCALE GENOMIC DNA]</scope>
    <source>
        <strain evidence="5 6">ATCC 200175</strain>
    </source>
</reference>
<dbReference type="Pfam" id="PF00400">
    <property type="entry name" value="WD40"/>
    <property type="match status" value="5"/>
</dbReference>
<evidence type="ECO:0000256" key="1">
    <source>
        <dbReference type="ARBA" id="ARBA00022574"/>
    </source>
</evidence>
<evidence type="ECO:0000256" key="3">
    <source>
        <dbReference type="PROSITE-ProRule" id="PRU00221"/>
    </source>
</evidence>
<dbReference type="EMBL" id="KN819688">
    <property type="protein sequence ID" value="KIJ08157.1"/>
    <property type="molecule type" value="Genomic_DNA"/>
</dbReference>
<proteinExistence type="predicted"/>
<name>A0A0C9TJY3_PAXIN</name>
<dbReference type="InterPro" id="IPR020472">
    <property type="entry name" value="WD40_PAC1"/>
</dbReference>
<feature type="repeat" description="WD" evidence="3">
    <location>
        <begin position="34"/>
        <end position="66"/>
    </location>
</feature>
<dbReference type="PROSITE" id="PS50082">
    <property type="entry name" value="WD_REPEATS_2"/>
    <property type="match status" value="4"/>
</dbReference>
<sequence length="303" mass="33389">MPDLPSVSDSTVLSTIPSTSSESDSWETASVEVFEGHEHWVYCICFYPDESKLVSGSGDTTLRIWDRRMGAVEILSGHTGMVEDVDVSRNGKMVGSGSEDKTVRIWNGDSGETMHDFEGHEDRVRSVQFSRDSSRIASGSDDATMRVWLVETGKLTFEPINVQIWNAETGIGILSIRNSLVTSLAWTADSTHIIGGGYGEVTAWNSHNGEQLRTWKTHSNTLISFSLSPAGTHLATCDRFDKTAFVFDVSTGEQIEILKHDQDVQGITYSPSARFIATACADKKVYLWEASQTEVRFALVGFT</sequence>
<evidence type="ECO:0000313" key="5">
    <source>
        <dbReference type="EMBL" id="KIJ08157.1"/>
    </source>
</evidence>
<feature type="repeat" description="WD" evidence="3">
    <location>
        <begin position="117"/>
        <end position="158"/>
    </location>
</feature>
<feature type="non-terminal residue" evidence="5">
    <location>
        <position position="303"/>
    </location>
</feature>
<dbReference type="PROSITE" id="PS50294">
    <property type="entry name" value="WD_REPEATS_REGION"/>
    <property type="match status" value="4"/>
</dbReference>
<evidence type="ECO:0000256" key="4">
    <source>
        <dbReference type="SAM" id="MobiDB-lite"/>
    </source>
</evidence>
<dbReference type="OrthoDB" id="6262491at2759"/>
<dbReference type="InterPro" id="IPR036322">
    <property type="entry name" value="WD40_repeat_dom_sf"/>
</dbReference>
<dbReference type="CDD" id="cd00200">
    <property type="entry name" value="WD40"/>
    <property type="match status" value="1"/>
</dbReference>
<dbReference type="HOGENOM" id="CLU_000288_57_33_1"/>
<keyword evidence="1 3" id="KW-0853">WD repeat</keyword>
<accession>A0A0C9TJY3</accession>
<dbReference type="SMART" id="SM00320">
    <property type="entry name" value="WD40"/>
    <property type="match status" value="6"/>
</dbReference>
<dbReference type="Gene3D" id="2.130.10.10">
    <property type="entry name" value="YVTN repeat-like/Quinoprotein amine dehydrogenase"/>
    <property type="match status" value="2"/>
</dbReference>
<dbReference type="PANTHER" id="PTHR19848">
    <property type="entry name" value="WD40 REPEAT PROTEIN"/>
    <property type="match status" value="1"/>
</dbReference>
<feature type="compositionally biased region" description="Low complexity" evidence="4">
    <location>
        <begin position="14"/>
        <end position="26"/>
    </location>
</feature>
<feature type="repeat" description="WD" evidence="3">
    <location>
        <begin position="257"/>
        <end position="298"/>
    </location>
</feature>
<feature type="region of interest" description="Disordered" evidence="4">
    <location>
        <begin position="1"/>
        <end position="26"/>
    </location>
</feature>
<dbReference type="PANTHER" id="PTHR19848:SF8">
    <property type="entry name" value="F-BOX AND WD REPEAT DOMAIN CONTAINING 7"/>
    <property type="match status" value="1"/>
</dbReference>
<dbReference type="PRINTS" id="PR00320">
    <property type="entry name" value="GPROTEINBRPT"/>
</dbReference>
<evidence type="ECO:0008006" key="7">
    <source>
        <dbReference type="Google" id="ProtNLM"/>
    </source>
</evidence>
<gene>
    <name evidence="5" type="ORF">PAXINDRAFT_89303</name>
</gene>
<evidence type="ECO:0000256" key="2">
    <source>
        <dbReference type="ARBA" id="ARBA00022737"/>
    </source>
</evidence>
<keyword evidence="2" id="KW-0677">Repeat</keyword>
<dbReference type="Proteomes" id="UP000053647">
    <property type="component" value="Unassembled WGS sequence"/>
</dbReference>
<organism evidence="5 6">
    <name type="scientific">Paxillus involutus ATCC 200175</name>
    <dbReference type="NCBI Taxonomy" id="664439"/>
    <lineage>
        <taxon>Eukaryota</taxon>
        <taxon>Fungi</taxon>
        <taxon>Dikarya</taxon>
        <taxon>Basidiomycota</taxon>
        <taxon>Agaricomycotina</taxon>
        <taxon>Agaricomycetes</taxon>
        <taxon>Agaricomycetidae</taxon>
        <taxon>Boletales</taxon>
        <taxon>Paxilineae</taxon>
        <taxon>Paxillaceae</taxon>
        <taxon>Paxillus</taxon>
    </lineage>
</organism>
<dbReference type="SUPFAM" id="SSF50978">
    <property type="entry name" value="WD40 repeat-like"/>
    <property type="match status" value="1"/>
</dbReference>
<keyword evidence="6" id="KW-1185">Reference proteome</keyword>
<dbReference type="InterPro" id="IPR015943">
    <property type="entry name" value="WD40/YVTN_repeat-like_dom_sf"/>
</dbReference>